<dbReference type="InterPro" id="IPR011006">
    <property type="entry name" value="CheY-like_superfamily"/>
</dbReference>
<dbReference type="Gene3D" id="3.40.50.2300">
    <property type="match status" value="1"/>
</dbReference>
<comment type="caution">
    <text evidence="11">The sequence shown here is derived from an EMBL/GenBank/DDBJ whole genome shotgun (WGS) entry which is preliminary data.</text>
</comment>
<dbReference type="InterPro" id="IPR001789">
    <property type="entry name" value="Sig_transdc_resp-reg_receiver"/>
</dbReference>
<dbReference type="SUPFAM" id="SSF52172">
    <property type="entry name" value="CheY-like"/>
    <property type="match status" value="1"/>
</dbReference>
<dbReference type="InterPro" id="IPR016032">
    <property type="entry name" value="Sig_transdc_resp-reg_C-effctor"/>
</dbReference>
<dbReference type="PANTHER" id="PTHR48111:SF22">
    <property type="entry name" value="REGULATOR OF RPOS"/>
    <property type="match status" value="1"/>
</dbReference>
<evidence type="ECO:0000256" key="6">
    <source>
        <dbReference type="ARBA" id="ARBA00023163"/>
    </source>
</evidence>
<evidence type="ECO:0000256" key="8">
    <source>
        <dbReference type="PROSITE-ProRule" id="PRU01091"/>
    </source>
</evidence>
<feature type="DNA-binding region" description="OmpR/PhoB-type" evidence="8">
    <location>
        <begin position="131"/>
        <end position="229"/>
    </location>
</feature>
<dbReference type="SMART" id="SM00448">
    <property type="entry name" value="REC"/>
    <property type="match status" value="1"/>
</dbReference>
<keyword evidence="12" id="KW-1185">Reference proteome</keyword>
<feature type="domain" description="OmpR/PhoB-type" evidence="10">
    <location>
        <begin position="131"/>
        <end position="229"/>
    </location>
</feature>
<reference evidence="11 12" key="1">
    <citation type="submission" date="2018-08" db="EMBL/GenBank/DDBJ databases">
        <title>Bacillus jemisoniae sp. nov., Bacillus chryseoplanitiae sp. nov., Bacillus resnikiae sp. nov., and Bacillus frankliniae sp. nov., isolated from Viking spacecraft and associated surfaces.</title>
        <authorList>
            <person name="Seuylemezian A."/>
            <person name="Vaishampayan P."/>
        </authorList>
    </citation>
    <scope>NUCLEOTIDE SEQUENCE [LARGE SCALE GENOMIC DNA]</scope>
    <source>
        <strain evidence="11 12">MA001</strain>
    </source>
</reference>
<name>A0A398BG95_9BACI</name>
<keyword evidence="6" id="KW-0804">Transcription</keyword>
<dbReference type="Pfam" id="PF00486">
    <property type="entry name" value="Trans_reg_C"/>
    <property type="match status" value="1"/>
</dbReference>
<dbReference type="GO" id="GO:0032993">
    <property type="term" value="C:protein-DNA complex"/>
    <property type="evidence" value="ECO:0007669"/>
    <property type="project" value="TreeGrafter"/>
</dbReference>
<sequence>MNHHILIIEDDEKIARVIQLELEYEGYQVSVAHTGREGLSIVEQKEIDLVILDVMIPELNGMEVLRRIRHMSNEIVVIMLTARSSVYDKVNGLDLGANDYMTKPFEIEELLARIRVNLRFKHKSELSQSESNIFYCHSIAIHTNTREVYKDERNIELTPREYDLLLYLVTNKNQALEREQILNQVWGFDYYGDTNVVDVYIRYLRKKLTDSKEDQLIHTVRGVGYMIKD</sequence>
<feature type="modified residue" description="4-aspartylphosphate" evidence="7">
    <location>
        <position position="53"/>
    </location>
</feature>
<dbReference type="EMBL" id="QWVS01000008">
    <property type="protein sequence ID" value="RID88241.1"/>
    <property type="molecule type" value="Genomic_DNA"/>
</dbReference>
<dbReference type="AlphaFoldDB" id="A0A398BG95"/>
<keyword evidence="3" id="KW-0902">Two-component regulatory system</keyword>
<evidence type="ECO:0000256" key="3">
    <source>
        <dbReference type="ARBA" id="ARBA00023012"/>
    </source>
</evidence>
<dbReference type="PROSITE" id="PS51755">
    <property type="entry name" value="OMPR_PHOB"/>
    <property type="match status" value="1"/>
</dbReference>
<evidence type="ECO:0000259" key="9">
    <source>
        <dbReference type="PROSITE" id="PS50110"/>
    </source>
</evidence>
<gene>
    <name evidence="11" type="ORF">D1953_04590</name>
</gene>
<keyword evidence="2 7" id="KW-0597">Phosphoprotein</keyword>
<dbReference type="Pfam" id="PF00072">
    <property type="entry name" value="Response_reg"/>
    <property type="match status" value="1"/>
</dbReference>
<evidence type="ECO:0000259" key="10">
    <source>
        <dbReference type="PROSITE" id="PS51755"/>
    </source>
</evidence>
<dbReference type="CDD" id="cd17574">
    <property type="entry name" value="REC_OmpR"/>
    <property type="match status" value="1"/>
</dbReference>
<dbReference type="InterPro" id="IPR001867">
    <property type="entry name" value="OmpR/PhoB-type_DNA-bd"/>
</dbReference>
<keyword evidence="5 8" id="KW-0238">DNA-binding</keyword>
<evidence type="ECO:0000256" key="7">
    <source>
        <dbReference type="PROSITE-ProRule" id="PRU00169"/>
    </source>
</evidence>
<dbReference type="CDD" id="cd00383">
    <property type="entry name" value="trans_reg_C"/>
    <property type="match status" value="1"/>
</dbReference>
<evidence type="ECO:0000256" key="2">
    <source>
        <dbReference type="ARBA" id="ARBA00022553"/>
    </source>
</evidence>
<proteinExistence type="predicted"/>
<accession>A0A398BG95</accession>
<dbReference type="Gene3D" id="6.10.250.690">
    <property type="match status" value="1"/>
</dbReference>
<protein>
    <submittedName>
        <fullName evidence="11">DNA-binding response regulator</fullName>
    </submittedName>
</protein>
<dbReference type="Gene3D" id="1.10.10.10">
    <property type="entry name" value="Winged helix-like DNA-binding domain superfamily/Winged helix DNA-binding domain"/>
    <property type="match status" value="1"/>
</dbReference>
<dbReference type="InterPro" id="IPR039420">
    <property type="entry name" value="WalR-like"/>
</dbReference>
<dbReference type="GO" id="GO:0000976">
    <property type="term" value="F:transcription cis-regulatory region binding"/>
    <property type="evidence" value="ECO:0007669"/>
    <property type="project" value="TreeGrafter"/>
</dbReference>
<dbReference type="RefSeq" id="WP_119115988.1">
    <property type="nucleotide sequence ID" value="NZ_QWVS01000008.1"/>
</dbReference>
<dbReference type="GO" id="GO:0005829">
    <property type="term" value="C:cytosol"/>
    <property type="evidence" value="ECO:0007669"/>
    <property type="project" value="TreeGrafter"/>
</dbReference>
<organism evidence="11 12">
    <name type="scientific">Peribacillus asahii</name>
    <dbReference type="NCBI Taxonomy" id="228899"/>
    <lineage>
        <taxon>Bacteria</taxon>
        <taxon>Bacillati</taxon>
        <taxon>Bacillota</taxon>
        <taxon>Bacilli</taxon>
        <taxon>Bacillales</taxon>
        <taxon>Bacillaceae</taxon>
        <taxon>Peribacillus</taxon>
    </lineage>
</organism>
<feature type="domain" description="Response regulatory" evidence="9">
    <location>
        <begin position="4"/>
        <end position="118"/>
    </location>
</feature>
<dbReference type="GO" id="GO:0000156">
    <property type="term" value="F:phosphorelay response regulator activity"/>
    <property type="evidence" value="ECO:0007669"/>
    <property type="project" value="TreeGrafter"/>
</dbReference>
<evidence type="ECO:0000256" key="1">
    <source>
        <dbReference type="ARBA" id="ARBA00004496"/>
    </source>
</evidence>
<dbReference type="InterPro" id="IPR036388">
    <property type="entry name" value="WH-like_DNA-bd_sf"/>
</dbReference>
<dbReference type="PANTHER" id="PTHR48111">
    <property type="entry name" value="REGULATOR OF RPOS"/>
    <property type="match status" value="1"/>
</dbReference>
<dbReference type="Proteomes" id="UP000266016">
    <property type="component" value="Unassembled WGS sequence"/>
</dbReference>
<dbReference type="SUPFAM" id="SSF46894">
    <property type="entry name" value="C-terminal effector domain of the bipartite response regulators"/>
    <property type="match status" value="1"/>
</dbReference>
<keyword evidence="4" id="KW-0805">Transcription regulation</keyword>
<evidence type="ECO:0000256" key="4">
    <source>
        <dbReference type="ARBA" id="ARBA00023015"/>
    </source>
</evidence>
<dbReference type="FunFam" id="3.40.50.2300:FF:000001">
    <property type="entry name" value="DNA-binding response regulator PhoB"/>
    <property type="match status" value="1"/>
</dbReference>
<comment type="subcellular location">
    <subcellularLocation>
        <location evidence="1">Cytoplasm</location>
    </subcellularLocation>
</comment>
<dbReference type="FunFam" id="1.10.10.10:FF:000005">
    <property type="entry name" value="Two-component system response regulator"/>
    <property type="match status" value="1"/>
</dbReference>
<dbReference type="SMART" id="SM00862">
    <property type="entry name" value="Trans_reg_C"/>
    <property type="match status" value="1"/>
</dbReference>
<dbReference type="PROSITE" id="PS50110">
    <property type="entry name" value="RESPONSE_REGULATORY"/>
    <property type="match status" value="1"/>
</dbReference>
<dbReference type="GO" id="GO:0006355">
    <property type="term" value="P:regulation of DNA-templated transcription"/>
    <property type="evidence" value="ECO:0007669"/>
    <property type="project" value="InterPro"/>
</dbReference>
<evidence type="ECO:0000313" key="11">
    <source>
        <dbReference type="EMBL" id="RID88241.1"/>
    </source>
</evidence>
<evidence type="ECO:0000313" key="12">
    <source>
        <dbReference type="Proteomes" id="UP000266016"/>
    </source>
</evidence>
<evidence type="ECO:0000256" key="5">
    <source>
        <dbReference type="ARBA" id="ARBA00023125"/>
    </source>
</evidence>